<keyword evidence="12 16" id="KW-0456">Lyase</keyword>
<keyword evidence="8 15" id="KW-0479">Metal-binding</keyword>
<dbReference type="EC" id="4.2.1.59" evidence="16"/>
<comment type="catalytic activity">
    <reaction evidence="13 15">
        <text>a UDP-3-O-[(3R)-3-hydroxyacyl]-N-acetyl-alpha-D-glucosamine + H2O = a UDP-3-O-[(3R)-3-hydroxyacyl]-alpha-D-glucosamine + acetate</text>
        <dbReference type="Rhea" id="RHEA:67816"/>
        <dbReference type="ChEBI" id="CHEBI:15377"/>
        <dbReference type="ChEBI" id="CHEBI:30089"/>
        <dbReference type="ChEBI" id="CHEBI:137740"/>
        <dbReference type="ChEBI" id="CHEBI:173225"/>
        <dbReference type="EC" id="3.5.1.108"/>
    </reaction>
</comment>
<evidence type="ECO:0000256" key="3">
    <source>
        <dbReference type="ARBA" id="ARBA00004496"/>
    </source>
</evidence>
<feature type="active site" evidence="16">
    <location>
        <position position="365"/>
    </location>
</feature>
<keyword evidence="5 16" id="KW-0963">Cytoplasm</keyword>
<dbReference type="HAMAP" id="MF_00406">
    <property type="entry name" value="FabZ"/>
    <property type="match status" value="1"/>
</dbReference>
<dbReference type="NCBIfam" id="TIGR01750">
    <property type="entry name" value="fabZ"/>
    <property type="match status" value="1"/>
</dbReference>
<accession>A0ABR4YKR9</accession>
<evidence type="ECO:0000256" key="14">
    <source>
        <dbReference type="ARBA" id="ARBA00025049"/>
    </source>
</evidence>
<comment type="caution">
    <text evidence="17">The sequence shown here is derived from an EMBL/GenBank/DDBJ whole genome shotgun (WGS) entry which is preliminary data.</text>
</comment>
<comment type="pathway">
    <text evidence="4 15">Glycolipid biosynthesis; lipid IV(A) biosynthesis; lipid IV(A) from (3R)-3-hydroxytetradecanoyl-[acyl-carrier-protein] and UDP-N-acetyl-alpha-D-glucosamine: step 2/6.</text>
</comment>
<keyword evidence="9 15" id="KW-0378">Hydrolase</keyword>
<gene>
    <name evidence="16" type="primary">fabZ</name>
    <name evidence="15" type="synonym">lpxC</name>
    <name evidence="17" type="ORF">LG35_04095</name>
</gene>
<comment type="function">
    <text evidence="2 15">Catalyzes the hydrolysis of UDP-3-O-myristoyl-N-acetylglucosamine to form UDP-3-O-myristoylglucosamine and acetate, the committed step in lipid A biosynthesis.</text>
</comment>
<evidence type="ECO:0000256" key="11">
    <source>
        <dbReference type="ARBA" id="ARBA00023098"/>
    </source>
</evidence>
<dbReference type="Pfam" id="PF03331">
    <property type="entry name" value="LpxC"/>
    <property type="match status" value="2"/>
</dbReference>
<evidence type="ECO:0000256" key="7">
    <source>
        <dbReference type="ARBA" id="ARBA00022556"/>
    </source>
</evidence>
<evidence type="ECO:0000256" key="1">
    <source>
        <dbReference type="ARBA" id="ARBA00001947"/>
    </source>
</evidence>
<name>A0ABR4YKR9_9BACT</name>
<dbReference type="NCBIfam" id="NF000582">
    <property type="entry name" value="PRK00006.1"/>
    <property type="match status" value="1"/>
</dbReference>
<feature type="binding site" evidence="15">
    <location>
        <position position="260"/>
    </location>
    <ligand>
        <name>Zn(2+)</name>
        <dbReference type="ChEBI" id="CHEBI:29105"/>
    </ligand>
</feature>
<evidence type="ECO:0000256" key="2">
    <source>
        <dbReference type="ARBA" id="ARBA00002923"/>
    </source>
</evidence>
<evidence type="ECO:0000256" key="16">
    <source>
        <dbReference type="HAMAP-Rule" id="MF_00406"/>
    </source>
</evidence>
<protein>
    <recommendedName>
        <fullName evidence="15 16">Multifunctional fusion protein</fullName>
    </recommendedName>
    <domain>
        <recommendedName>
            <fullName evidence="16">3-hydroxyacyl-[acyl-carrier-protein] dehydratase FabZ</fullName>
            <ecNumber evidence="16">4.2.1.59</ecNumber>
        </recommendedName>
        <alternativeName>
            <fullName evidence="16">(3R)-hydroxymyristoyl-[acyl-carrier-protein] dehydratase</fullName>
        </alternativeName>
        <alternativeName>
            <fullName evidence="16">Beta-hydroxyacyl-ACP dehydratase</fullName>
            <shortName evidence="16">(3R)-hydroxymyristoyl-ACP dehydrase</shortName>
        </alternativeName>
    </domain>
    <domain>
        <recommendedName>
            <fullName evidence="15">UDP-3-O-acyl-N-acetylglucosamine deacetylase</fullName>
            <shortName evidence="15">UDP-3-O-acyl-GlcNAc deacetylase</shortName>
            <ecNumber evidence="15">3.5.1.108</ecNumber>
        </recommendedName>
        <alternativeName>
            <fullName evidence="15">UDP-3-O-[R-3-hydroxymyristoyl]-N-acetylglucosamine deacetylase</fullName>
        </alternativeName>
    </domain>
</protein>
<comment type="cofactor">
    <cofactor evidence="1 15">
        <name>Zn(2+)</name>
        <dbReference type="ChEBI" id="CHEBI:29105"/>
    </cofactor>
</comment>
<evidence type="ECO:0000256" key="10">
    <source>
        <dbReference type="ARBA" id="ARBA00022833"/>
    </source>
</evidence>
<keyword evidence="6 15" id="KW-0444">Lipid biosynthesis</keyword>
<dbReference type="SUPFAM" id="SSF54637">
    <property type="entry name" value="Thioesterase/thiol ester dehydrase-isomerase"/>
    <property type="match status" value="1"/>
</dbReference>
<dbReference type="CDD" id="cd01288">
    <property type="entry name" value="FabZ"/>
    <property type="match status" value="1"/>
</dbReference>
<dbReference type="InterPro" id="IPR013114">
    <property type="entry name" value="FabA_FabZ"/>
</dbReference>
<evidence type="ECO:0000256" key="13">
    <source>
        <dbReference type="ARBA" id="ARBA00024535"/>
    </source>
</evidence>
<evidence type="ECO:0000256" key="15">
    <source>
        <dbReference type="HAMAP-Rule" id="MF_00388"/>
    </source>
</evidence>
<dbReference type="SUPFAM" id="SSF54211">
    <property type="entry name" value="Ribosomal protein S5 domain 2-like"/>
    <property type="match status" value="2"/>
</dbReference>
<keyword evidence="10 15" id="KW-0862">Zinc</keyword>
<evidence type="ECO:0000256" key="5">
    <source>
        <dbReference type="ARBA" id="ARBA00022490"/>
    </source>
</evidence>
<dbReference type="PANTHER" id="PTHR33694:SF1">
    <property type="entry name" value="UDP-3-O-ACYL-N-ACETYLGLUCOSAMINE DEACETYLASE 1, MITOCHONDRIAL-RELATED"/>
    <property type="match status" value="1"/>
</dbReference>
<evidence type="ECO:0000256" key="8">
    <source>
        <dbReference type="ARBA" id="ARBA00022723"/>
    </source>
</evidence>
<dbReference type="RefSeq" id="WP_022064327.1">
    <property type="nucleotide sequence ID" value="NZ_JRGF01000004.1"/>
</dbReference>
<dbReference type="Proteomes" id="UP000030889">
    <property type="component" value="Unassembled WGS sequence"/>
</dbReference>
<comment type="function">
    <text evidence="14 16">Involved in unsaturated fatty acids biosynthesis. Catalyzes the dehydration of short chain beta-hydroxyacyl-ACPs and long chain saturated and unsaturated beta-hydroxyacyl-ACPs.</text>
</comment>
<evidence type="ECO:0000256" key="4">
    <source>
        <dbReference type="ARBA" id="ARBA00005002"/>
    </source>
</evidence>
<comment type="catalytic activity">
    <reaction evidence="16">
        <text>a (3R)-hydroxyacyl-[ACP] = a (2E)-enoyl-[ACP] + H2O</text>
        <dbReference type="Rhea" id="RHEA:13097"/>
        <dbReference type="Rhea" id="RHEA-COMP:9925"/>
        <dbReference type="Rhea" id="RHEA-COMP:9945"/>
        <dbReference type="ChEBI" id="CHEBI:15377"/>
        <dbReference type="ChEBI" id="CHEBI:78784"/>
        <dbReference type="ChEBI" id="CHEBI:78827"/>
        <dbReference type="EC" id="4.2.1.59"/>
    </reaction>
</comment>
<dbReference type="Gene3D" id="3.30.1700.10">
    <property type="entry name" value="lpxc deacetylase, domain 2"/>
    <property type="match status" value="1"/>
</dbReference>
<keyword evidence="18" id="KW-1185">Reference proteome</keyword>
<dbReference type="NCBIfam" id="NF009667">
    <property type="entry name" value="PRK13188.1"/>
    <property type="match status" value="1"/>
</dbReference>
<comment type="subcellular location">
    <subcellularLocation>
        <location evidence="3 16">Cytoplasm</location>
    </subcellularLocation>
</comment>
<dbReference type="InterPro" id="IPR011334">
    <property type="entry name" value="UDP-acyl_GlcNac_deAcase_C"/>
</dbReference>
<feature type="binding site" evidence="15">
    <location>
        <position position="79"/>
    </location>
    <ligand>
        <name>Zn(2+)</name>
        <dbReference type="ChEBI" id="CHEBI:29105"/>
    </ligand>
</feature>
<comment type="similarity">
    <text evidence="16">Belongs to the thioester dehydratase family. FabZ subfamily.</text>
</comment>
<evidence type="ECO:0000313" key="18">
    <source>
        <dbReference type="Proteomes" id="UP000030889"/>
    </source>
</evidence>
<dbReference type="InterPro" id="IPR015870">
    <property type="entry name" value="UDP-acyl_N-AcGlcN_deAcase_N"/>
</dbReference>
<evidence type="ECO:0000313" key="17">
    <source>
        <dbReference type="EMBL" id="KHE42418.1"/>
    </source>
</evidence>
<dbReference type="InterPro" id="IPR004463">
    <property type="entry name" value="UDP-acyl_GlcNac_deAcase"/>
</dbReference>
<sequence length="463" mass="51515">MADNQKTLKAPVAFSGKGLHTGMESNMTVHPAPAGSGIVFRRTDLEGRPEIPALADYVTDTSRGTTIEKGGAKVCTIEHIMSALWTLGIDNAVVEIDAPETPIMDGSAKDFAAALSETGLEEQEAERQYYEVRETIEFDYPEKNASIVIYPDSKFSVSVHVDYHSRVVGNQYATFSEEEDYAKEIAPCRTFAFLHELEPLLAANLIKGGDLDNAIVVAEKEVSDAELERLARVFDKKDIRITDGYVNNLQLRFINEIARHKLLDVLGDLALLGMRIKGRVLANRPGHFVNTETARALKRNIKRDANRPSFVYDPTAEPVYDINRIRRTLPHRPPFLLVDRIFHIDETSVAGIKNVTMNEPFFVGHFPEEPVMPGVLIIEAMAQCGGILALNSVPDPENYSTYFLRIDNVRFKNKVVPGDTLQFELKLTEPIRRGIVVMEAKAYVGGRLTTEASLMAQVAKNKA</sequence>
<evidence type="ECO:0000256" key="9">
    <source>
        <dbReference type="ARBA" id="ARBA00022801"/>
    </source>
</evidence>
<feature type="active site" description="Proton donor" evidence="15">
    <location>
        <position position="287"/>
    </location>
</feature>
<dbReference type="NCBIfam" id="TIGR00325">
    <property type="entry name" value="lpxC"/>
    <property type="match status" value="1"/>
</dbReference>
<dbReference type="InterPro" id="IPR020568">
    <property type="entry name" value="Ribosomal_Su5_D2-typ_SF"/>
</dbReference>
<dbReference type="Pfam" id="PF07977">
    <property type="entry name" value="FabA"/>
    <property type="match status" value="1"/>
</dbReference>
<feature type="binding site" evidence="15">
    <location>
        <position position="264"/>
    </location>
    <ligand>
        <name>Zn(2+)</name>
        <dbReference type="ChEBI" id="CHEBI:29105"/>
    </ligand>
</feature>
<dbReference type="InterPro" id="IPR010084">
    <property type="entry name" value="FabZ"/>
</dbReference>
<proteinExistence type="inferred from homology"/>
<keyword evidence="11 15" id="KW-0443">Lipid metabolism</keyword>
<evidence type="ECO:0000256" key="6">
    <source>
        <dbReference type="ARBA" id="ARBA00022516"/>
    </source>
</evidence>
<dbReference type="HAMAP" id="MF_00388">
    <property type="entry name" value="LpxC"/>
    <property type="match status" value="1"/>
</dbReference>
<dbReference type="EMBL" id="JRGF01000004">
    <property type="protein sequence ID" value="KHE42418.1"/>
    <property type="molecule type" value="Genomic_DNA"/>
</dbReference>
<dbReference type="InterPro" id="IPR029069">
    <property type="entry name" value="HotDog_dom_sf"/>
</dbReference>
<dbReference type="Gene3D" id="3.30.230.20">
    <property type="entry name" value="lpxc deacetylase, domain 1"/>
    <property type="match status" value="1"/>
</dbReference>
<dbReference type="PANTHER" id="PTHR33694">
    <property type="entry name" value="UDP-3-O-ACYL-N-ACETYLGLUCOSAMINE DEACETYLASE 1, MITOCHONDRIAL-RELATED"/>
    <property type="match status" value="1"/>
</dbReference>
<comment type="similarity">
    <text evidence="15">Belongs to the LpxC family.</text>
</comment>
<dbReference type="Gene3D" id="3.10.129.10">
    <property type="entry name" value="Hotdog Thioesterase"/>
    <property type="match status" value="1"/>
</dbReference>
<keyword evidence="7 15" id="KW-0441">Lipid A biosynthesis</keyword>
<organism evidence="17 18">
    <name type="scientific">Alistipes inops</name>
    <dbReference type="NCBI Taxonomy" id="1501391"/>
    <lineage>
        <taxon>Bacteria</taxon>
        <taxon>Pseudomonadati</taxon>
        <taxon>Bacteroidota</taxon>
        <taxon>Bacteroidia</taxon>
        <taxon>Bacteroidales</taxon>
        <taxon>Rikenellaceae</taxon>
        <taxon>Alistipes</taxon>
    </lineage>
</organism>
<reference evidence="17 18" key="1">
    <citation type="submission" date="2014-09" db="EMBL/GenBank/DDBJ databases">
        <title>Alistipes sp. 627, sp. nov., a novel member of the family Rikenellaceae isolated from human faeces.</title>
        <authorList>
            <person name="Shkoporov A.N."/>
            <person name="Chaplin A.V."/>
            <person name="Motuzova O.V."/>
            <person name="Kafarskaia L.I."/>
            <person name="Khokhlova E.V."/>
            <person name="Efimov B.A."/>
        </authorList>
    </citation>
    <scope>NUCLEOTIDE SEQUENCE [LARGE SCALE GENOMIC DNA]</scope>
    <source>
        <strain evidence="17 18">627</strain>
    </source>
</reference>
<dbReference type="EC" id="3.5.1.108" evidence="15"/>
<evidence type="ECO:0000256" key="12">
    <source>
        <dbReference type="ARBA" id="ARBA00023239"/>
    </source>
</evidence>